<keyword evidence="3" id="KW-1003">Cell membrane</keyword>
<keyword evidence="6 7" id="KW-0472">Membrane</keyword>
<dbReference type="PROSITE" id="PS50928">
    <property type="entry name" value="ABC_TM1"/>
    <property type="match status" value="1"/>
</dbReference>
<comment type="caution">
    <text evidence="10">The sequence shown here is derived from an EMBL/GenBank/DDBJ whole genome shotgun (WGS) entry which is preliminary data.</text>
</comment>
<feature type="transmembrane region" description="Helical" evidence="7">
    <location>
        <begin position="186"/>
        <end position="208"/>
    </location>
</feature>
<feature type="domain" description="ABC transmembrane type-1" evidence="9">
    <location>
        <begin position="101"/>
        <end position="315"/>
    </location>
</feature>
<evidence type="ECO:0000256" key="6">
    <source>
        <dbReference type="ARBA" id="ARBA00023136"/>
    </source>
</evidence>
<dbReference type="Pfam" id="PF00528">
    <property type="entry name" value="BPD_transp_1"/>
    <property type="match status" value="1"/>
</dbReference>
<evidence type="ECO:0000256" key="5">
    <source>
        <dbReference type="ARBA" id="ARBA00022989"/>
    </source>
</evidence>
<dbReference type="AlphaFoldDB" id="A0A7C9TRY9"/>
<dbReference type="Proteomes" id="UP000479756">
    <property type="component" value="Unassembled WGS sequence"/>
</dbReference>
<dbReference type="RefSeq" id="WP_163474093.1">
    <property type="nucleotide sequence ID" value="NZ_JAAGWZ010000003.1"/>
</dbReference>
<dbReference type="GO" id="GO:0005886">
    <property type="term" value="C:plasma membrane"/>
    <property type="evidence" value="ECO:0007669"/>
    <property type="project" value="UniProtKB-SubCell"/>
</dbReference>
<feature type="transmembrane region" description="Helical" evidence="7">
    <location>
        <begin position="240"/>
        <end position="266"/>
    </location>
</feature>
<feature type="transmembrane region" description="Helical" evidence="7">
    <location>
        <begin position="294"/>
        <end position="316"/>
    </location>
</feature>
<name>A0A7C9TRY9_9MICO</name>
<feature type="transmembrane region" description="Helical" evidence="7">
    <location>
        <begin position="105"/>
        <end position="127"/>
    </location>
</feature>
<evidence type="ECO:0000313" key="11">
    <source>
        <dbReference type="Proteomes" id="UP000479756"/>
    </source>
</evidence>
<accession>A0A7C9TRY9</accession>
<keyword evidence="2 7" id="KW-0813">Transport</keyword>
<evidence type="ECO:0000256" key="3">
    <source>
        <dbReference type="ARBA" id="ARBA00022475"/>
    </source>
</evidence>
<keyword evidence="5 7" id="KW-1133">Transmembrane helix</keyword>
<keyword evidence="4 7" id="KW-0812">Transmembrane</keyword>
<evidence type="ECO:0000313" key="10">
    <source>
        <dbReference type="EMBL" id="NEM92039.1"/>
    </source>
</evidence>
<dbReference type="InterPro" id="IPR035906">
    <property type="entry name" value="MetI-like_sf"/>
</dbReference>
<feature type="transmembrane region" description="Helical" evidence="7">
    <location>
        <begin position="38"/>
        <end position="57"/>
    </location>
</feature>
<evidence type="ECO:0000256" key="8">
    <source>
        <dbReference type="SAM" id="MobiDB-lite"/>
    </source>
</evidence>
<organism evidence="10 11">
    <name type="scientific">Galbitalea soli</name>
    <dbReference type="NCBI Taxonomy" id="1268042"/>
    <lineage>
        <taxon>Bacteria</taxon>
        <taxon>Bacillati</taxon>
        <taxon>Actinomycetota</taxon>
        <taxon>Actinomycetes</taxon>
        <taxon>Micrococcales</taxon>
        <taxon>Microbacteriaceae</taxon>
        <taxon>Galbitalea</taxon>
    </lineage>
</organism>
<evidence type="ECO:0000256" key="4">
    <source>
        <dbReference type="ARBA" id="ARBA00022692"/>
    </source>
</evidence>
<evidence type="ECO:0000256" key="2">
    <source>
        <dbReference type="ARBA" id="ARBA00022448"/>
    </source>
</evidence>
<feature type="region of interest" description="Disordered" evidence="8">
    <location>
        <begin position="1"/>
        <end position="28"/>
    </location>
</feature>
<dbReference type="EMBL" id="JAAGWZ010000003">
    <property type="protein sequence ID" value="NEM92039.1"/>
    <property type="molecule type" value="Genomic_DNA"/>
</dbReference>
<evidence type="ECO:0000256" key="1">
    <source>
        <dbReference type="ARBA" id="ARBA00004651"/>
    </source>
</evidence>
<feature type="transmembrane region" description="Helical" evidence="7">
    <location>
        <begin position="139"/>
        <end position="158"/>
    </location>
</feature>
<reference evidence="10 11" key="1">
    <citation type="journal article" date="2014" name="Int. J. Syst. Evol. Microbiol.">
        <title>Description of Galbitalea soli gen. nov., sp. nov., and Frondihabitans sucicola sp. nov.</title>
        <authorList>
            <person name="Kim S.J."/>
            <person name="Lim J.M."/>
            <person name="Ahn J.H."/>
            <person name="Weon H.Y."/>
            <person name="Hamada M."/>
            <person name="Suzuki K."/>
            <person name="Ahn T.Y."/>
            <person name="Kwon S.W."/>
        </authorList>
    </citation>
    <scope>NUCLEOTIDE SEQUENCE [LARGE SCALE GENOMIC DNA]</scope>
    <source>
        <strain evidence="10 11">NBRC 108727</strain>
    </source>
</reference>
<dbReference type="PANTHER" id="PTHR43005">
    <property type="entry name" value="BLR7065 PROTEIN"/>
    <property type="match status" value="1"/>
</dbReference>
<evidence type="ECO:0000259" key="9">
    <source>
        <dbReference type="PROSITE" id="PS50928"/>
    </source>
</evidence>
<dbReference type="Gene3D" id="1.10.3720.10">
    <property type="entry name" value="MetI-like"/>
    <property type="match status" value="1"/>
</dbReference>
<comment type="similarity">
    <text evidence="7">Belongs to the binding-protein-dependent transport system permease family.</text>
</comment>
<proteinExistence type="inferred from homology"/>
<gene>
    <name evidence="10" type="ORF">G3T37_11815</name>
</gene>
<comment type="subcellular location">
    <subcellularLocation>
        <location evidence="1 7">Cell membrane</location>
        <topology evidence="1 7">Multi-pass membrane protein</topology>
    </subcellularLocation>
</comment>
<evidence type="ECO:0000256" key="7">
    <source>
        <dbReference type="RuleBase" id="RU363032"/>
    </source>
</evidence>
<dbReference type="CDD" id="cd06261">
    <property type="entry name" value="TM_PBP2"/>
    <property type="match status" value="1"/>
</dbReference>
<dbReference type="GO" id="GO:0055085">
    <property type="term" value="P:transmembrane transport"/>
    <property type="evidence" value="ECO:0007669"/>
    <property type="project" value="InterPro"/>
</dbReference>
<dbReference type="PANTHER" id="PTHR43005:SF1">
    <property type="entry name" value="SPERMIDINE_PUTRESCINE TRANSPORT SYSTEM PERMEASE PROTEIN"/>
    <property type="match status" value="1"/>
</dbReference>
<dbReference type="InterPro" id="IPR000515">
    <property type="entry name" value="MetI-like"/>
</dbReference>
<protein>
    <submittedName>
        <fullName evidence="10">Sugar ABC transporter permease</fullName>
    </submittedName>
</protein>
<dbReference type="SUPFAM" id="SSF161098">
    <property type="entry name" value="MetI-like"/>
    <property type="match status" value="1"/>
</dbReference>
<sequence>MTTSAVPAKRAVGEKGGATSVAPPGRPAARRRVRSGQWAAWAFLAPVVAYLLVFYAFPLYRNVELSLKDYTVRSFVDGTAPFVWFDNYAKVIQNATFWPALTHTAIFTFVSIAFQFSIGLALAVFFFQHFRLASTLRALFLVPWLLPLIVSASTWSWMFNSDSGIVNSALEALGLPQINWLTSPDWSLIAVLIANIWIGIPFNLVILYSGLQNISGDLYEAASLDGANGWQKFWRITFPLLRPVSAITILLGLVYTLKVFDIIWIMTKGGPADSSTTLSTWSYRLGFGSVLPDFSPAAAVGNILILIALVFGLVYLRTQRKLDPS</sequence>
<keyword evidence="11" id="KW-1185">Reference proteome</keyword>